<name>A0A0F9TWW4_9ZZZZ</name>
<gene>
    <name evidence="1" type="ORF">LCGC14_0278480</name>
</gene>
<organism evidence="1">
    <name type="scientific">marine sediment metagenome</name>
    <dbReference type="NCBI Taxonomy" id="412755"/>
    <lineage>
        <taxon>unclassified sequences</taxon>
        <taxon>metagenomes</taxon>
        <taxon>ecological metagenomes</taxon>
    </lineage>
</organism>
<evidence type="ECO:0000313" key="1">
    <source>
        <dbReference type="EMBL" id="KKN85525.1"/>
    </source>
</evidence>
<protein>
    <submittedName>
        <fullName evidence="1">Uncharacterized protein</fullName>
    </submittedName>
</protein>
<dbReference type="AlphaFoldDB" id="A0A0F9TWW4"/>
<comment type="caution">
    <text evidence="1">The sequence shown here is derived from an EMBL/GenBank/DDBJ whole genome shotgun (WGS) entry which is preliminary data.</text>
</comment>
<proteinExistence type="predicted"/>
<reference evidence="1" key="1">
    <citation type="journal article" date="2015" name="Nature">
        <title>Complex archaea that bridge the gap between prokaryotes and eukaryotes.</title>
        <authorList>
            <person name="Spang A."/>
            <person name="Saw J.H."/>
            <person name="Jorgensen S.L."/>
            <person name="Zaremba-Niedzwiedzka K."/>
            <person name="Martijn J."/>
            <person name="Lind A.E."/>
            <person name="van Eijk R."/>
            <person name="Schleper C."/>
            <person name="Guy L."/>
            <person name="Ettema T.J."/>
        </authorList>
    </citation>
    <scope>NUCLEOTIDE SEQUENCE</scope>
</reference>
<accession>A0A0F9TWW4</accession>
<sequence length="89" mass="9353">MGYIDEIYVRPSKYGSVKIGDTALTTIEAHVIRIIVAATFTSLIDDGVPSGTDALTAHGISGSQEAGEEIYAKGKFTSVELSAGTILVY</sequence>
<dbReference type="EMBL" id="LAZR01000158">
    <property type="protein sequence ID" value="KKN85525.1"/>
    <property type="molecule type" value="Genomic_DNA"/>
</dbReference>